<sequence>MSIVTAICSANKFWHAKFVSHVILNIAAIVIFSPFSYGQTIKNKFPKFQLDSLTSHYSNNYLGSIFGEKIADSIQIVALGEVSHGGYEPIAFKANMVRYLIESKGYRKVLFELSDIGRIRAMRNYLNNQSINDTSYITKWIKQAQFVDATASECLNLFKWIKQYNIKHPKDIVEVVGFEIGKDQSIINFILNKYIIPYDHKQGQQYVYQLSSDISDTAKIMILNKWVLSAELLLKTKISGEELYWLHFYIHNAVNGVNYLIRDSKSKSDKSDAANLFRDSVMSENVRYLSANDKTIVWAHNAHVIRSEPRYMGNYLNQYFKNRYYVVATDFSKLAEVEINNNNFMQNDNRKYVTKTFKSGPSTAAYKILNKYEISEGIFVHQDMINMGIKEETNTIDANGLQVFIPVLNNAFDALVIFSEIYSTAKQISN</sequence>
<evidence type="ECO:0000313" key="3">
    <source>
        <dbReference type="Proteomes" id="UP001500742"/>
    </source>
</evidence>
<evidence type="ECO:0000256" key="1">
    <source>
        <dbReference type="SAM" id="Phobius"/>
    </source>
</evidence>
<keyword evidence="1" id="KW-0812">Transmembrane</keyword>
<dbReference type="RefSeq" id="WP_259097700.1">
    <property type="nucleotide sequence ID" value="NZ_BAAAZC010000046.1"/>
</dbReference>
<gene>
    <name evidence="2" type="ORF">GCM10022210_51960</name>
</gene>
<protein>
    <recommendedName>
        <fullName evidence="4">Erythromycin esterase</fullName>
    </recommendedName>
</protein>
<keyword evidence="1" id="KW-0472">Membrane</keyword>
<evidence type="ECO:0000313" key="2">
    <source>
        <dbReference type="EMBL" id="GAA3991972.1"/>
    </source>
</evidence>
<dbReference type="PANTHER" id="PTHR31299">
    <property type="entry name" value="ESTERASE, PUTATIVE (AFU_ORTHOLOGUE AFUA_1G05850)-RELATED"/>
    <property type="match status" value="1"/>
</dbReference>
<organism evidence="2 3">
    <name type="scientific">Mucilaginibacter dorajii</name>
    <dbReference type="NCBI Taxonomy" id="692994"/>
    <lineage>
        <taxon>Bacteria</taxon>
        <taxon>Pseudomonadati</taxon>
        <taxon>Bacteroidota</taxon>
        <taxon>Sphingobacteriia</taxon>
        <taxon>Sphingobacteriales</taxon>
        <taxon>Sphingobacteriaceae</taxon>
        <taxon>Mucilaginibacter</taxon>
    </lineage>
</organism>
<dbReference type="Pfam" id="PF05139">
    <property type="entry name" value="Erythro_esteras"/>
    <property type="match status" value="1"/>
</dbReference>
<dbReference type="InterPro" id="IPR052036">
    <property type="entry name" value="Hydrolase/PRTase-associated"/>
</dbReference>
<dbReference type="InterPro" id="IPR007815">
    <property type="entry name" value="Emycin_Estase"/>
</dbReference>
<proteinExistence type="predicted"/>
<dbReference type="EMBL" id="BAAAZC010000046">
    <property type="protein sequence ID" value="GAA3991972.1"/>
    <property type="molecule type" value="Genomic_DNA"/>
</dbReference>
<accession>A0ABP7R3E6</accession>
<feature type="transmembrane region" description="Helical" evidence="1">
    <location>
        <begin position="18"/>
        <end position="37"/>
    </location>
</feature>
<keyword evidence="1" id="KW-1133">Transmembrane helix</keyword>
<name>A0ABP7R3E6_9SPHI</name>
<dbReference type="Proteomes" id="UP001500742">
    <property type="component" value="Unassembled WGS sequence"/>
</dbReference>
<dbReference type="SUPFAM" id="SSF159501">
    <property type="entry name" value="EreA/ChaN-like"/>
    <property type="match status" value="1"/>
</dbReference>
<comment type="caution">
    <text evidence="2">The sequence shown here is derived from an EMBL/GenBank/DDBJ whole genome shotgun (WGS) entry which is preliminary data.</text>
</comment>
<keyword evidence="3" id="KW-1185">Reference proteome</keyword>
<dbReference type="PANTHER" id="PTHR31299:SF0">
    <property type="entry name" value="ESTERASE, PUTATIVE (AFU_ORTHOLOGUE AFUA_1G05850)-RELATED"/>
    <property type="match status" value="1"/>
</dbReference>
<evidence type="ECO:0008006" key="4">
    <source>
        <dbReference type="Google" id="ProtNLM"/>
    </source>
</evidence>
<reference evidence="3" key="1">
    <citation type="journal article" date="2019" name="Int. J. Syst. Evol. Microbiol.">
        <title>The Global Catalogue of Microorganisms (GCM) 10K type strain sequencing project: providing services to taxonomists for standard genome sequencing and annotation.</title>
        <authorList>
            <consortium name="The Broad Institute Genomics Platform"/>
            <consortium name="The Broad Institute Genome Sequencing Center for Infectious Disease"/>
            <person name="Wu L."/>
            <person name="Ma J."/>
        </authorList>
    </citation>
    <scope>NUCLEOTIDE SEQUENCE [LARGE SCALE GENOMIC DNA]</scope>
    <source>
        <strain evidence="3">JCM 16601</strain>
    </source>
</reference>
<dbReference type="CDD" id="cd14728">
    <property type="entry name" value="Ere-like"/>
    <property type="match status" value="1"/>
</dbReference>
<dbReference type="Gene3D" id="3.40.1660.10">
    <property type="entry name" value="EreA-like (biosynthetic domain)"/>
    <property type="match status" value="1"/>
</dbReference>